<dbReference type="AlphaFoldDB" id="A0A832HA79"/>
<feature type="compositionally biased region" description="Polar residues" evidence="1">
    <location>
        <begin position="61"/>
        <end position="81"/>
    </location>
</feature>
<evidence type="ECO:0000313" key="2">
    <source>
        <dbReference type="EMBL" id="HGW95155.1"/>
    </source>
</evidence>
<sequence>MNLEEFRAQTRSALEESLNKLQAATLLLTELETQVTEAGRTIQVLTRIIEDFISVQGDGLPQSQEQGSPEGGTSSEQPSNG</sequence>
<name>A0A832HA79_9CYAN</name>
<feature type="region of interest" description="Disordered" evidence="1">
    <location>
        <begin position="56"/>
        <end position="81"/>
    </location>
</feature>
<reference evidence="2" key="1">
    <citation type="journal article" date="2020" name="mSystems">
        <title>Genome- and Community-Level Interaction Insights into Carbon Utilization and Element Cycling Functions of Hydrothermarchaeota in Hydrothermal Sediment.</title>
        <authorList>
            <person name="Zhou Z."/>
            <person name="Liu Y."/>
            <person name="Xu W."/>
            <person name="Pan J."/>
            <person name="Luo Z.H."/>
            <person name="Li M."/>
        </authorList>
    </citation>
    <scope>NUCLEOTIDE SEQUENCE [LARGE SCALE GENOMIC DNA]</scope>
    <source>
        <strain evidence="2">SpSt-402</strain>
    </source>
</reference>
<dbReference type="EMBL" id="DSRD01000803">
    <property type="protein sequence ID" value="HGW95155.1"/>
    <property type="molecule type" value="Genomic_DNA"/>
</dbReference>
<comment type="caution">
    <text evidence="2">The sequence shown here is derived from an EMBL/GenBank/DDBJ whole genome shotgun (WGS) entry which is preliminary data.</text>
</comment>
<proteinExistence type="predicted"/>
<evidence type="ECO:0000256" key="1">
    <source>
        <dbReference type="SAM" id="MobiDB-lite"/>
    </source>
</evidence>
<organism evidence="2">
    <name type="scientific">Oscillatoriales cyanobacterium SpSt-402</name>
    <dbReference type="NCBI Taxonomy" id="2282168"/>
    <lineage>
        <taxon>Bacteria</taxon>
        <taxon>Bacillati</taxon>
        <taxon>Cyanobacteriota</taxon>
        <taxon>Cyanophyceae</taxon>
        <taxon>Oscillatoriophycideae</taxon>
        <taxon>Oscillatoriales</taxon>
    </lineage>
</organism>
<accession>A0A832HA79</accession>
<protein>
    <submittedName>
        <fullName evidence="2">Uncharacterized protein</fullName>
    </submittedName>
</protein>
<gene>
    <name evidence="2" type="ORF">ENR47_12895</name>
</gene>